<feature type="transmembrane region" description="Helical" evidence="1">
    <location>
        <begin position="114"/>
        <end position="134"/>
    </location>
</feature>
<accession>A0A126V0L4</accession>
<sequence>MFKQIFTSALFAGIAAGLLSALLQFWLVTPVLLEGEEYETGAKNHFAGVLIVEGEDPAPAEVEVEIPPTTSELIARHGMTVAMNIIVFTGFALILVAGIATATSSGHEVTAKSGIVWGLAGFIAVQLAPAAGLFPELPGTPAEDIFLRQMWWITAVVATLVGLALIAFGNRAYWMVLGAVFIAAPHIIGAPHLEFYAGVAPPELSALFVSRTLAVACASWAIMGGVAGAVWHRQTV</sequence>
<evidence type="ECO:0000313" key="3">
    <source>
        <dbReference type="Proteomes" id="UP000070371"/>
    </source>
</evidence>
<keyword evidence="1" id="KW-1133">Transmembrane helix</keyword>
<evidence type="ECO:0000256" key="1">
    <source>
        <dbReference type="SAM" id="Phobius"/>
    </source>
</evidence>
<keyword evidence="1" id="KW-0472">Membrane</keyword>
<evidence type="ECO:0000313" key="2">
    <source>
        <dbReference type="EMBL" id="AML51229.1"/>
    </source>
</evidence>
<gene>
    <name evidence="2" type="ORF">RC74_08155</name>
</gene>
<feature type="transmembrane region" description="Helical" evidence="1">
    <location>
        <begin position="146"/>
        <end position="166"/>
    </location>
</feature>
<feature type="transmembrane region" description="Helical" evidence="1">
    <location>
        <begin position="81"/>
        <end position="102"/>
    </location>
</feature>
<dbReference type="EMBL" id="CP014327">
    <property type="protein sequence ID" value="AML51229.1"/>
    <property type="molecule type" value="Genomic_DNA"/>
</dbReference>
<feature type="transmembrane region" description="Helical" evidence="1">
    <location>
        <begin position="213"/>
        <end position="231"/>
    </location>
</feature>
<dbReference type="RefSeq" id="WP_039001799.1">
    <property type="nucleotide sequence ID" value="NZ_CP014327.1"/>
</dbReference>
<dbReference type="OrthoDB" id="9813640at2"/>
<proteinExistence type="predicted"/>
<dbReference type="STRING" id="1579316.RC74_08155"/>
<evidence type="ECO:0008006" key="4">
    <source>
        <dbReference type="Google" id="ProtNLM"/>
    </source>
</evidence>
<reference evidence="2 3" key="1">
    <citation type="submission" date="2016-02" db="EMBL/GenBank/DDBJ databases">
        <title>Complete genome sequence of Halocynthiibacter arcticus PAMC 20958t from arctic marine sediment.</title>
        <authorList>
            <person name="Lee Y.M."/>
            <person name="Baek K."/>
            <person name="Lee H.K."/>
            <person name="Shin S.C."/>
        </authorList>
    </citation>
    <scope>NUCLEOTIDE SEQUENCE [LARGE SCALE GENOMIC DNA]</scope>
    <source>
        <strain evidence="2">PAMC 20958</strain>
    </source>
</reference>
<organism evidence="2 3">
    <name type="scientific">Falsihalocynthiibacter arcticus</name>
    <dbReference type="NCBI Taxonomy" id="1579316"/>
    <lineage>
        <taxon>Bacteria</taxon>
        <taxon>Pseudomonadati</taxon>
        <taxon>Pseudomonadota</taxon>
        <taxon>Alphaproteobacteria</taxon>
        <taxon>Rhodobacterales</taxon>
        <taxon>Roseobacteraceae</taxon>
        <taxon>Falsihalocynthiibacter</taxon>
    </lineage>
</organism>
<dbReference type="AlphaFoldDB" id="A0A126V0L4"/>
<dbReference type="InterPro" id="IPR012666">
    <property type="entry name" value="CbtA_put"/>
</dbReference>
<keyword evidence="1" id="KW-0812">Transmembrane</keyword>
<name>A0A126V0L4_9RHOB</name>
<dbReference type="Proteomes" id="UP000070371">
    <property type="component" value="Chromosome"/>
</dbReference>
<dbReference type="Pfam" id="PF09490">
    <property type="entry name" value="CbtA"/>
    <property type="match status" value="1"/>
</dbReference>
<protein>
    <recommendedName>
        <fullName evidence="4">Cobalt transporter</fullName>
    </recommendedName>
</protein>
<dbReference type="NCBIfam" id="TIGR02458">
    <property type="entry name" value="CbtA"/>
    <property type="match status" value="1"/>
</dbReference>
<feature type="transmembrane region" description="Helical" evidence="1">
    <location>
        <begin position="173"/>
        <end position="193"/>
    </location>
</feature>
<dbReference type="KEGG" id="hat:RC74_08155"/>
<keyword evidence="3" id="KW-1185">Reference proteome</keyword>